<reference evidence="2" key="1">
    <citation type="journal article" date="2021" name="bioRxiv">
        <title>Unraveling nitrogen, sulfur and carbon metabolic pathways and microbial community transcriptional responses to substrate deprivation and toxicity stresses in a bioreactor mimicking anoxic brackish coastal sediment conditions.</title>
        <authorList>
            <person name="Martins P.D."/>
            <person name="Echeveste M.J."/>
            <person name="Arshad A."/>
            <person name="Kurth J."/>
            <person name="Ouboter H."/>
            <person name="Jetten M.S.M."/>
            <person name="Welte C.U."/>
        </authorList>
    </citation>
    <scope>NUCLEOTIDE SEQUENCE</scope>
    <source>
        <strain evidence="2">MAG_39</strain>
    </source>
</reference>
<organism evidence="2 3">
    <name type="scientific">Candidatus Nitrobium versatile</name>
    <dbReference type="NCBI Taxonomy" id="2884831"/>
    <lineage>
        <taxon>Bacteria</taxon>
        <taxon>Pseudomonadati</taxon>
        <taxon>Nitrospirota</taxon>
        <taxon>Nitrospiria</taxon>
        <taxon>Nitrospirales</taxon>
        <taxon>Nitrospiraceae</taxon>
        <taxon>Candidatus Nitrobium</taxon>
    </lineage>
</organism>
<dbReference type="Proteomes" id="UP000705867">
    <property type="component" value="Unassembled WGS sequence"/>
</dbReference>
<proteinExistence type="predicted"/>
<feature type="domain" description="Transposase DDE" evidence="1">
    <location>
        <begin position="23"/>
        <end position="162"/>
    </location>
</feature>
<evidence type="ECO:0000313" key="2">
    <source>
        <dbReference type="EMBL" id="MBZ0157378.1"/>
    </source>
</evidence>
<sequence>MGHRLFASIVGFSPYGAIPHPTTMGDFLRRFDLCHIRQLESVNAQALRKVYDASQHMPAITLDIDSTLDEVQGSQRQGAKWAYTGIRALHPLLCFIRENADWLHSRLRSGNAYTSDGAVSFIRECYYKSKELADSINVCMDSGFYEKEIVAECERLGVGFSITHGGSNGPSDEGGSCSA</sequence>
<dbReference type="EMBL" id="JAIOIV010000112">
    <property type="protein sequence ID" value="MBZ0157378.1"/>
    <property type="molecule type" value="Genomic_DNA"/>
</dbReference>
<comment type="caution">
    <text evidence="2">The sequence shown here is derived from an EMBL/GenBank/DDBJ whole genome shotgun (WGS) entry which is preliminary data.</text>
</comment>
<name>A0A953J6L3_9BACT</name>
<accession>A0A953J6L3</accession>
<reference evidence="2" key="2">
    <citation type="submission" date="2021-08" db="EMBL/GenBank/DDBJ databases">
        <authorList>
            <person name="Dalcin Martins P."/>
        </authorList>
    </citation>
    <scope>NUCLEOTIDE SEQUENCE</scope>
    <source>
        <strain evidence="2">MAG_39</strain>
    </source>
</reference>
<evidence type="ECO:0000313" key="3">
    <source>
        <dbReference type="Proteomes" id="UP000705867"/>
    </source>
</evidence>
<dbReference type="Pfam" id="PF13701">
    <property type="entry name" value="DDE_Tnp_1_4"/>
    <property type="match status" value="1"/>
</dbReference>
<dbReference type="InterPro" id="IPR025668">
    <property type="entry name" value="Tnp_DDE_dom"/>
</dbReference>
<gene>
    <name evidence="2" type="ORF">K8I29_14365</name>
</gene>
<evidence type="ECO:0000259" key="1">
    <source>
        <dbReference type="Pfam" id="PF13701"/>
    </source>
</evidence>
<dbReference type="AlphaFoldDB" id="A0A953J6L3"/>
<protein>
    <submittedName>
        <fullName evidence="2">Transposase</fullName>
    </submittedName>
</protein>